<sequence length="261" mass="28326">MTLQALLLDVDGTVADTERHGHRPAYNRAFRKLGLGFRWGPKLYRKLLEQPGGKERLLHYVNHYKPELGLHAAAYAADPHAWVREVHALKSHYFQRYLRKGQVPLRPGVARLIREADAAGLRVALVSNASRASLKPVLRYGLGEELADRIDLIVSGEDVKRKKPAPDTYLLALAKLGLGARECVALEDSAMGLRAAVAAGVPTIVTTNANTEGDDFSSAIMVLDGCGEPDQPVRSARGSFDGPCLTLAQLQGFAESVRSAA</sequence>
<dbReference type="InterPro" id="IPR023198">
    <property type="entry name" value="PGP-like_dom2"/>
</dbReference>
<dbReference type="NCBIfam" id="TIGR01509">
    <property type="entry name" value="HAD-SF-IA-v3"/>
    <property type="match status" value="1"/>
</dbReference>
<dbReference type="PANTHER" id="PTHR42896:SF2">
    <property type="entry name" value="CBBY-LIKE PROTEIN"/>
    <property type="match status" value="1"/>
</dbReference>
<keyword evidence="2" id="KW-1185">Reference proteome</keyword>
<proteinExistence type="predicted"/>
<name>A0A4V3US41_9GAMM</name>
<dbReference type="SFLD" id="SFLDG01129">
    <property type="entry name" value="C1.5:_HAD__Beta-PGM__Phosphata"/>
    <property type="match status" value="1"/>
</dbReference>
<dbReference type="RefSeq" id="WP_133880883.1">
    <property type="nucleotide sequence ID" value="NZ_MWIN01000001.1"/>
</dbReference>
<dbReference type="InterPro" id="IPR006439">
    <property type="entry name" value="HAD-SF_hydro_IA"/>
</dbReference>
<dbReference type="InterPro" id="IPR036412">
    <property type="entry name" value="HAD-like_sf"/>
</dbReference>
<dbReference type="OrthoDB" id="9782449at2"/>
<keyword evidence="1" id="KW-0378">Hydrolase</keyword>
<dbReference type="Proteomes" id="UP000295341">
    <property type="component" value="Unassembled WGS sequence"/>
</dbReference>
<gene>
    <name evidence="1" type="ORF">DFR24_1774</name>
</gene>
<evidence type="ECO:0000313" key="1">
    <source>
        <dbReference type="EMBL" id="TDU32380.1"/>
    </source>
</evidence>
<dbReference type="GO" id="GO:0016787">
    <property type="term" value="F:hydrolase activity"/>
    <property type="evidence" value="ECO:0007669"/>
    <property type="project" value="UniProtKB-KW"/>
</dbReference>
<dbReference type="InterPro" id="IPR023214">
    <property type="entry name" value="HAD_sf"/>
</dbReference>
<organism evidence="1 2">
    <name type="scientific">Panacagrimonas perspica</name>
    <dbReference type="NCBI Taxonomy" id="381431"/>
    <lineage>
        <taxon>Bacteria</taxon>
        <taxon>Pseudomonadati</taxon>
        <taxon>Pseudomonadota</taxon>
        <taxon>Gammaproteobacteria</taxon>
        <taxon>Nevskiales</taxon>
        <taxon>Nevskiaceae</taxon>
        <taxon>Panacagrimonas</taxon>
    </lineage>
</organism>
<dbReference type="Pfam" id="PF00702">
    <property type="entry name" value="Hydrolase"/>
    <property type="match status" value="1"/>
</dbReference>
<protein>
    <submittedName>
        <fullName evidence="1">HAD superfamily hydrolase (TIGR01509 family)</fullName>
    </submittedName>
</protein>
<dbReference type="Gene3D" id="3.40.50.1000">
    <property type="entry name" value="HAD superfamily/HAD-like"/>
    <property type="match status" value="1"/>
</dbReference>
<dbReference type="PANTHER" id="PTHR42896">
    <property type="entry name" value="XYLULOSE-1,5-BISPHOSPHATE (XUBP) PHOSPHATASE"/>
    <property type="match status" value="1"/>
</dbReference>
<dbReference type="EMBL" id="SOBT01000008">
    <property type="protein sequence ID" value="TDU32380.1"/>
    <property type="molecule type" value="Genomic_DNA"/>
</dbReference>
<accession>A0A4V3US41</accession>
<dbReference type="InterPro" id="IPR044999">
    <property type="entry name" value="CbbY-like"/>
</dbReference>
<dbReference type="AlphaFoldDB" id="A0A4V3US41"/>
<reference evidence="1 2" key="1">
    <citation type="submission" date="2019-03" db="EMBL/GenBank/DDBJ databases">
        <title>Genomic Encyclopedia of Type Strains, Phase IV (KMG-IV): sequencing the most valuable type-strain genomes for metagenomic binning, comparative biology and taxonomic classification.</title>
        <authorList>
            <person name="Goeker M."/>
        </authorList>
    </citation>
    <scope>NUCLEOTIDE SEQUENCE [LARGE SCALE GENOMIC DNA]</scope>
    <source>
        <strain evidence="1 2">DSM 26377</strain>
    </source>
</reference>
<dbReference type="SUPFAM" id="SSF56784">
    <property type="entry name" value="HAD-like"/>
    <property type="match status" value="1"/>
</dbReference>
<dbReference type="SFLD" id="SFLDS00003">
    <property type="entry name" value="Haloacid_Dehalogenase"/>
    <property type="match status" value="1"/>
</dbReference>
<comment type="caution">
    <text evidence="1">The sequence shown here is derived from an EMBL/GenBank/DDBJ whole genome shotgun (WGS) entry which is preliminary data.</text>
</comment>
<dbReference type="Gene3D" id="1.10.150.240">
    <property type="entry name" value="Putative phosphatase, domain 2"/>
    <property type="match status" value="1"/>
</dbReference>
<evidence type="ECO:0000313" key="2">
    <source>
        <dbReference type="Proteomes" id="UP000295341"/>
    </source>
</evidence>